<comment type="caution">
    <text evidence="5">Lacks conserved residue(s) required for the propagation of feature annotation.</text>
</comment>
<protein>
    <recommendedName>
        <fullName evidence="8">EGF-like domain-containing protein</fullName>
    </recommendedName>
</protein>
<feature type="region of interest" description="Disordered" evidence="6">
    <location>
        <begin position="766"/>
        <end position="871"/>
    </location>
</feature>
<dbReference type="PROSITE" id="PS00022">
    <property type="entry name" value="EGF_1"/>
    <property type="match status" value="2"/>
</dbReference>
<evidence type="ECO:0000259" key="8">
    <source>
        <dbReference type="PROSITE" id="PS50026"/>
    </source>
</evidence>
<feature type="signal peptide" evidence="7">
    <location>
        <begin position="1"/>
        <end position="18"/>
    </location>
</feature>
<feature type="disulfide bond" evidence="5">
    <location>
        <begin position="57"/>
        <end position="66"/>
    </location>
</feature>
<dbReference type="Proteomes" id="UP001181693">
    <property type="component" value="Unassembled WGS sequence"/>
</dbReference>
<feature type="region of interest" description="Disordered" evidence="6">
    <location>
        <begin position="574"/>
        <end position="658"/>
    </location>
</feature>
<feature type="domain" description="EGF-like" evidence="8">
    <location>
        <begin position="28"/>
        <end position="67"/>
    </location>
</feature>
<dbReference type="PANTHER" id="PTHR24043:SF0">
    <property type="entry name" value="SCAVENGER RECEPTOR CLASS F MEMBER 1"/>
    <property type="match status" value="1"/>
</dbReference>
<dbReference type="Pfam" id="PF00053">
    <property type="entry name" value="EGF_laminin"/>
    <property type="match status" value="2"/>
</dbReference>
<dbReference type="EMBL" id="DYDO01000001">
    <property type="protein sequence ID" value="DBA34226.1"/>
    <property type="molecule type" value="Genomic_DNA"/>
</dbReference>
<dbReference type="GO" id="GO:0016358">
    <property type="term" value="P:dendrite development"/>
    <property type="evidence" value="ECO:0007669"/>
    <property type="project" value="TreeGrafter"/>
</dbReference>
<dbReference type="SUPFAM" id="SSF57184">
    <property type="entry name" value="Growth factor receptor domain"/>
    <property type="match status" value="1"/>
</dbReference>
<evidence type="ECO:0000256" key="6">
    <source>
        <dbReference type="SAM" id="MobiDB-lite"/>
    </source>
</evidence>
<proteinExistence type="predicted"/>
<keyword evidence="3" id="KW-0677">Repeat</keyword>
<evidence type="ECO:0000256" key="1">
    <source>
        <dbReference type="ARBA" id="ARBA00022536"/>
    </source>
</evidence>
<evidence type="ECO:0000313" key="10">
    <source>
        <dbReference type="Proteomes" id="UP001181693"/>
    </source>
</evidence>
<keyword evidence="4 5" id="KW-1015">Disulfide bond</keyword>
<comment type="caution">
    <text evidence="9">The sequence shown here is derived from an EMBL/GenBank/DDBJ whole genome shotgun (WGS) entry which is preliminary data.</text>
</comment>
<dbReference type="InterPro" id="IPR000742">
    <property type="entry name" value="EGF"/>
</dbReference>
<evidence type="ECO:0000256" key="2">
    <source>
        <dbReference type="ARBA" id="ARBA00022729"/>
    </source>
</evidence>
<dbReference type="SMART" id="SM00181">
    <property type="entry name" value="EGF"/>
    <property type="match status" value="7"/>
</dbReference>
<dbReference type="GO" id="GO:0030169">
    <property type="term" value="F:low-density lipoprotein particle binding"/>
    <property type="evidence" value="ECO:0007669"/>
    <property type="project" value="TreeGrafter"/>
</dbReference>
<keyword evidence="10" id="KW-1185">Reference proteome</keyword>
<dbReference type="GO" id="GO:0005044">
    <property type="term" value="F:scavenger receptor activity"/>
    <property type="evidence" value="ECO:0007669"/>
    <property type="project" value="InterPro"/>
</dbReference>
<dbReference type="FunFam" id="2.170.300.10:FF:000041">
    <property type="entry name" value="Tyrosine protein kinase receptor tie-1, putative"/>
    <property type="match status" value="1"/>
</dbReference>
<dbReference type="InterPro" id="IPR042635">
    <property type="entry name" value="MEGF10/SREC1/2-like"/>
</dbReference>
<feature type="compositionally biased region" description="Polar residues" evidence="6">
    <location>
        <begin position="607"/>
        <end position="619"/>
    </location>
</feature>
<dbReference type="GO" id="GO:0016020">
    <property type="term" value="C:membrane"/>
    <property type="evidence" value="ECO:0007669"/>
    <property type="project" value="TreeGrafter"/>
</dbReference>
<keyword evidence="1 5" id="KW-0245">EGF-like domain</keyword>
<evidence type="ECO:0000313" key="9">
    <source>
        <dbReference type="EMBL" id="DBA34226.1"/>
    </source>
</evidence>
<evidence type="ECO:0000256" key="7">
    <source>
        <dbReference type="SAM" id="SignalP"/>
    </source>
</evidence>
<dbReference type="PROSITE" id="PS50026">
    <property type="entry name" value="EGF_3"/>
    <property type="match status" value="1"/>
</dbReference>
<dbReference type="Gene3D" id="2.170.300.10">
    <property type="entry name" value="Tie2 ligand-binding domain superfamily"/>
    <property type="match status" value="4"/>
</dbReference>
<gene>
    <name evidence="9" type="ORF">GDO54_001806</name>
</gene>
<evidence type="ECO:0000256" key="4">
    <source>
        <dbReference type="ARBA" id="ARBA00023157"/>
    </source>
</evidence>
<organism evidence="9 10">
    <name type="scientific">Pyxicephalus adspersus</name>
    <name type="common">African bullfrog</name>
    <dbReference type="NCBI Taxonomy" id="30357"/>
    <lineage>
        <taxon>Eukaryota</taxon>
        <taxon>Metazoa</taxon>
        <taxon>Chordata</taxon>
        <taxon>Craniata</taxon>
        <taxon>Vertebrata</taxon>
        <taxon>Euteleostomi</taxon>
        <taxon>Amphibia</taxon>
        <taxon>Batrachia</taxon>
        <taxon>Anura</taxon>
        <taxon>Neobatrachia</taxon>
        <taxon>Ranoidea</taxon>
        <taxon>Pyxicephalidae</taxon>
        <taxon>Pyxicephalinae</taxon>
        <taxon>Pyxicephalus</taxon>
    </lineage>
</organism>
<sequence length="871" mass="95063">MVKLIYFLLLPSLSVTKALVCCPGWKQEGRACTAAICEGADECKQDEVCIRPGVCRCKPGYFGADCNSPCPDQYWGSDCKKRCSCYPNGKCDGVTGQCICYPNRWGPDCQHTCHCNQHGTCDPLTGSCQCEPGWWAQHCNKPCLCNLETSHCNQTNGQCVCNIGWWGQRCGIKCNCNKSPCLQTKGICKCREGWHGPRCESQCDCVHGKCSQNGECDCHIGYQGKRCAEPCIPGTYGPKCEKSCGKCKQGQACSPVDGFCSSCEPGWNGTRCETPCLTGYYGENCAQICPKCRANEVCSPGTGTCQNCDPGRMGPRCEFSCPEGSYGERCQHLCPLCIHGICDPVTGDCVCDLGHWKPSCNETCPHGFFGSNCSSPCECDGGPCNPMYGTCLLTSSQKGAIIAGVLVPMCLLFILCCCCCCFCGNNQMDSKHSVSNGDEGCLLRMKHNFQGALVNISSLLPCCSVGNNKVSWVTVSHHDAELPFNHSFIESPSTGWISENSFSSFETDEEGPVYCVPPREGVSVADLDGFQEISSKCNVFPEAMVLNAEEGCLPFSIPRTSSIAKAKRPSVSFAEGTKFESRRSSTTDTPNLARKPKLAISLPKLPSIQSQTPNANNSQHYEDSTDLYDKVSPNLESEDHPKLQRCAPAGRRRTMSNAQKPIFKAESTDSGLKDISSEAKKKSHNLTTVYVSVGPPRKPYKPRRRSEGNMDGAVQAVLKRFGSFQKGIPKPVRKSLLQHSNSKLSQIKSTFEEDLNTTNKVSLASKLQDNTTKKSVIEKSSILRKNIPEDGHGSERTSNSGKPENMYSNLQEPLPMQQALNSEHIYQSPDEGEDSEPKYENVTIPKSFTDSEPDPASLYEDAQLTCETPSS</sequence>
<feature type="compositionally biased region" description="Basic and acidic residues" evidence="6">
    <location>
        <begin position="786"/>
        <end position="795"/>
    </location>
</feature>
<name>A0AAV3AZ03_PYXAD</name>
<dbReference type="GO" id="GO:0016322">
    <property type="term" value="P:neuron remodeling"/>
    <property type="evidence" value="ECO:0007669"/>
    <property type="project" value="TreeGrafter"/>
</dbReference>
<dbReference type="SMART" id="SM00180">
    <property type="entry name" value="EGF_Lam"/>
    <property type="match status" value="5"/>
</dbReference>
<evidence type="ECO:0000256" key="5">
    <source>
        <dbReference type="PROSITE-ProRule" id="PRU00076"/>
    </source>
</evidence>
<dbReference type="GO" id="GO:0007157">
    <property type="term" value="P:heterophilic cell-cell adhesion via plasma membrane cell adhesion molecules"/>
    <property type="evidence" value="ECO:0007669"/>
    <property type="project" value="TreeGrafter"/>
</dbReference>
<dbReference type="InterPro" id="IPR002049">
    <property type="entry name" value="LE_dom"/>
</dbReference>
<feature type="compositionally biased region" description="Polar residues" evidence="6">
    <location>
        <begin position="796"/>
        <end position="811"/>
    </location>
</feature>
<accession>A0AAV3AZ03</accession>
<evidence type="ECO:0000256" key="3">
    <source>
        <dbReference type="ARBA" id="ARBA00022737"/>
    </source>
</evidence>
<reference evidence="9" key="1">
    <citation type="thesis" date="2020" institute="ProQuest LLC" country="789 East Eisenhower Parkway, Ann Arbor, MI, USA">
        <title>Comparative Genomics and Chromosome Evolution.</title>
        <authorList>
            <person name="Mudd A.B."/>
        </authorList>
    </citation>
    <scope>NUCLEOTIDE SEQUENCE</scope>
    <source>
        <strain evidence="9">1538</strain>
        <tissue evidence="9">Blood</tissue>
    </source>
</reference>
<feature type="compositionally biased region" description="Basic and acidic residues" evidence="6">
    <location>
        <begin position="620"/>
        <end position="629"/>
    </location>
</feature>
<feature type="chain" id="PRO_5043315481" description="EGF-like domain-containing protein" evidence="7">
    <location>
        <begin position="19"/>
        <end position="871"/>
    </location>
</feature>
<dbReference type="PANTHER" id="PTHR24043">
    <property type="entry name" value="SCAVENGER RECEPTOR CLASS F"/>
    <property type="match status" value="1"/>
</dbReference>
<dbReference type="PRINTS" id="PR00011">
    <property type="entry name" value="EGFLAMININ"/>
</dbReference>
<keyword evidence="2 7" id="KW-0732">Signal</keyword>
<dbReference type="AlphaFoldDB" id="A0AAV3AZ03"/>
<dbReference type="InterPro" id="IPR009030">
    <property type="entry name" value="Growth_fac_rcpt_cys_sf"/>
</dbReference>